<evidence type="ECO:0000259" key="1">
    <source>
        <dbReference type="Pfam" id="PF22576"/>
    </source>
</evidence>
<dbReference type="PhylomeDB" id="B4J2F1"/>
<organism evidence="3">
    <name type="scientific">Drosophila grimshawi</name>
    <name type="common">Hawaiian fruit fly</name>
    <name type="synonym">Idiomyia grimshawi</name>
    <dbReference type="NCBI Taxonomy" id="7222"/>
    <lineage>
        <taxon>Eukaryota</taxon>
        <taxon>Metazoa</taxon>
        <taxon>Ecdysozoa</taxon>
        <taxon>Arthropoda</taxon>
        <taxon>Hexapoda</taxon>
        <taxon>Insecta</taxon>
        <taxon>Pterygota</taxon>
        <taxon>Neoptera</taxon>
        <taxon>Endopterygota</taxon>
        <taxon>Diptera</taxon>
        <taxon>Brachycera</taxon>
        <taxon>Muscomorpha</taxon>
        <taxon>Ephydroidea</taxon>
        <taxon>Drosophilidae</taxon>
        <taxon>Drosophila</taxon>
        <taxon>Hawaiian Drosophila</taxon>
    </lineage>
</organism>
<feature type="domain" description="Transcriptional cofactor Bfc" evidence="1">
    <location>
        <begin position="110"/>
        <end position="186"/>
    </location>
</feature>
<reference evidence="2 3" key="1">
    <citation type="journal article" date="2007" name="Nature">
        <title>Evolution of genes and genomes on the Drosophila phylogeny.</title>
        <authorList>
            <consortium name="Drosophila 12 Genomes Consortium"/>
            <person name="Clark A.G."/>
            <person name="Eisen M.B."/>
            <person name="Smith D.R."/>
            <person name="Bergman C.M."/>
            <person name="Oliver B."/>
            <person name="Markow T.A."/>
            <person name="Kaufman T.C."/>
            <person name="Kellis M."/>
            <person name="Gelbart W."/>
            <person name="Iyer V.N."/>
            <person name="Pollard D.A."/>
            <person name="Sackton T.B."/>
            <person name="Larracuente A.M."/>
            <person name="Singh N.D."/>
            <person name="Abad J.P."/>
            <person name="Abt D.N."/>
            <person name="Adryan B."/>
            <person name="Aguade M."/>
            <person name="Akashi H."/>
            <person name="Anderson W.W."/>
            <person name="Aquadro C.F."/>
            <person name="Ardell D.H."/>
            <person name="Arguello R."/>
            <person name="Artieri C.G."/>
            <person name="Barbash D.A."/>
            <person name="Barker D."/>
            <person name="Barsanti P."/>
            <person name="Batterham P."/>
            <person name="Batzoglou S."/>
            <person name="Begun D."/>
            <person name="Bhutkar A."/>
            <person name="Blanco E."/>
            <person name="Bosak S.A."/>
            <person name="Bradley R.K."/>
            <person name="Brand A.D."/>
            <person name="Brent M.R."/>
            <person name="Brooks A.N."/>
            <person name="Brown R.H."/>
            <person name="Butlin R.K."/>
            <person name="Caggese C."/>
            <person name="Calvi B.R."/>
            <person name="Bernardo de Carvalho A."/>
            <person name="Caspi A."/>
            <person name="Castrezana S."/>
            <person name="Celniker S.E."/>
            <person name="Chang J.L."/>
            <person name="Chapple C."/>
            <person name="Chatterji S."/>
            <person name="Chinwalla A."/>
            <person name="Civetta A."/>
            <person name="Clifton S.W."/>
            <person name="Comeron J.M."/>
            <person name="Costello J.C."/>
            <person name="Coyne J.A."/>
            <person name="Daub J."/>
            <person name="David R.G."/>
            <person name="Delcher A.L."/>
            <person name="Delehaunty K."/>
            <person name="Do C.B."/>
            <person name="Ebling H."/>
            <person name="Edwards K."/>
            <person name="Eickbush T."/>
            <person name="Evans J.D."/>
            <person name="Filipski A."/>
            <person name="Findeiss S."/>
            <person name="Freyhult E."/>
            <person name="Fulton L."/>
            <person name="Fulton R."/>
            <person name="Garcia A.C."/>
            <person name="Gardiner A."/>
            <person name="Garfield D.A."/>
            <person name="Garvin B.E."/>
            <person name="Gibson G."/>
            <person name="Gilbert D."/>
            <person name="Gnerre S."/>
            <person name="Godfrey J."/>
            <person name="Good R."/>
            <person name="Gotea V."/>
            <person name="Gravely B."/>
            <person name="Greenberg A.J."/>
            <person name="Griffiths-Jones S."/>
            <person name="Gross S."/>
            <person name="Guigo R."/>
            <person name="Gustafson E.A."/>
            <person name="Haerty W."/>
            <person name="Hahn M.W."/>
            <person name="Halligan D.L."/>
            <person name="Halpern A.L."/>
            <person name="Halter G.M."/>
            <person name="Han M.V."/>
            <person name="Heger A."/>
            <person name="Hillier L."/>
            <person name="Hinrichs A.S."/>
            <person name="Holmes I."/>
            <person name="Hoskins R.A."/>
            <person name="Hubisz M.J."/>
            <person name="Hultmark D."/>
            <person name="Huntley M.A."/>
            <person name="Jaffe D.B."/>
            <person name="Jagadeeshan S."/>
            <person name="Jeck W.R."/>
            <person name="Johnson J."/>
            <person name="Jones C.D."/>
            <person name="Jordan W.C."/>
            <person name="Karpen G.H."/>
            <person name="Kataoka E."/>
            <person name="Keightley P.D."/>
            <person name="Kheradpour P."/>
            <person name="Kirkness E.F."/>
            <person name="Koerich L.B."/>
            <person name="Kristiansen K."/>
            <person name="Kudrna D."/>
            <person name="Kulathinal R.J."/>
            <person name="Kumar S."/>
            <person name="Kwok R."/>
            <person name="Lander E."/>
            <person name="Langley C.H."/>
            <person name="Lapoint R."/>
            <person name="Lazzaro B.P."/>
            <person name="Lee S.J."/>
            <person name="Levesque L."/>
            <person name="Li R."/>
            <person name="Lin C.F."/>
            <person name="Lin M.F."/>
            <person name="Lindblad-Toh K."/>
            <person name="Llopart A."/>
            <person name="Long M."/>
            <person name="Low L."/>
            <person name="Lozovsky E."/>
            <person name="Lu J."/>
            <person name="Luo M."/>
            <person name="Machado C.A."/>
            <person name="Makalowski W."/>
            <person name="Marzo M."/>
            <person name="Matsuda M."/>
            <person name="Matzkin L."/>
            <person name="McAllister B."/>
            <person name="McBride C.S."/>
            <person name="McKernan B."/>
            <person name="McKernan K."/>
            <person name="Mendez-Lago M."/>
            <person name="Minx P."/>
            <person name="Mollenhauer M.U."/>
            <person name="Montooth K."/>
            <person name="Mount S.M."/>
            <person name="Mu X."/>
            <person name="Myers E."/>
            <person name="Negre B."/>
            <person name="Newfeld S."/>
            <person name="Nielsen R."/>
            <person name="Noor M.A."/>
            <person name="O'Grady P."/>
            <person name="Pachter L."/>
            <person name="Papaceit M."/>
            <person name="Parisi M.J."/>
            <person name="Parisi M."/>
            <person name="Parts L."/>
            <person name="Pedersen J.S."/>
            <person name="Pesole G."/>
            <person name="Phillippy A.M."/>
            <person name="Ponting C.P."/>
            <person name="Pop M."/>
            <person name="Porcelli D."/>
            <person name="Powell J.R."/>
            <person name="Prohaska S."/>
            <person name="Pruitt K."/>
            <person name="Puig M."/>
            <person name="Quesneville H."/>
            <person name="Ram K.R."/>
            <person name="Rand D."/>
            <person name="Rasmussen M.D."/>
            <person name="Reed L.K."/>
            <person name="Reenan R."/>
            <person name="Reily A."/>
            <person name="Remington K.A."/>
            <person name="Rieger T.T."/>
            <person name="Ritchie M.G."/>
            <person name="Robin C."/>
            <person name="Rogers Y.H."/>
            <person name="Rohde C."/>
            <person name="Rozas J."/>
            <person name="Rubenfield M.J."/>
            <person name="Ruiz A."/>
            <person name="Russo S."/>
            <person name="Salzberg S.L."/>
            <person name="Sanchez-Gracia A."/>
            <person name="Saranga D.J."/>
            <person name="Sato H."/>
            <person name="Schaeffer S.W."/>
            <person name="Schatz M.C."/>
            <person name="Schlenke T."/>
            <person name="Schwartz R."/>
            <person name="Segarra C."/>
            <person name="Singh R.S."/>
            <person name="Sirot L."/>
            <person name="Sirota M."/>
            <person name="Sisneros N.B."/>
            <person name="Smith C.D."/>
            <person name="Smith T.F."/>
            <person name="Spieth J."/>
            <person name="Stage D.E."/>
            <person name="Stark A."/>
            <person name="Stephan W."/>
            <person name="Strausberg R.L."/>
            <person name="Strempel S."/>
            <person name="Sturgill D."/>
            <person name="Sutton G."/>
            <person name="Sutton G.G."/>
            <person name="Tao W."/>
            <person name="Teichmann S."/>
            <person name="Tobari Y.N."/>
            <person name="Tomimura Y."/>
            <person name="Tsolas J.M."/>
            <person name="Valente V.L."/>
            <person name="Venter E."/>
            <person name="Venter J.C."/>
            <person name="Vicario S."/>
            <person name="Vieira F.G."/>
            <person name="Vilella A.J."/>
            <person name="Villasante A."/>
            <person name="Walenz B."/>
            <person name="Wang J."/>
            <person name="Wasserman M."/>
            <person name="Watts T."/>
            <person name="Wilson D."/>
            <person name="Wilson R.K."/>
            <person name="Wing R.A."/>
            <person name="Wolfner M.F."/>
            <person name="Wong A."/>
            <person name="Wong G.K."/>
            <person name="Wu C.I."/>
            <person name="Wu G."/>
            <person name="Yamamoto D."/>
            <person name="Yang H.P."/>
            <person name="Yang S.P."/>
            <person name="Yorke J.A."/>
            <person name="Yoshida K."/>
            <person name="Zdobnov E."/>
            <person name="Zhang P."/>
            <person name="Zhang Y."/>
            <person name="Zimin A.V."/>
            <person name="Baldwin J."/>
            <person name="Abdouelleil A."/>
            <person name="Abdulkadir J."/>
            <person name="Abebe A."/>
            <person name="Abera B."/>
            <person name="Abreu J."/>
            <person name="Acer S.C."/>
            <person name="Aftuck L."/>
            <person name="Alexander A."/>
            <person name="An P."/>
            <person name="Anderson E."/>
            <person name="Anderson S."/>
            <person name="Arachi H."/>
            <person name="Azer M."/>
            <person name="Bachantsang P."/>
            <person name="Barry A."/>
            <person name="Bayul T."/>
            <person name="Berlin A."/>
            <person name="Bessette D."/>
            <person name="Bloom T."/>
            <person name="Blye J."/>
            <person name="Boguslavskiy L."/>
            <person name="Bonnet C."/>
            <person name="Boukhgalter B."/>
            <person name="Bourzgui I."/>
            <person name="Brown A."/>
            <person name="Cahill P."/>
            <person name="Channer S."/>
            <person name="Cheshatsang Y."/>
            <person name="Chuda L."/>
            <person name="Citroen M."/>
            <person name="Collymore A."/>
            <person name="Cooke P."/>
            <person name="Costello M."/>
            <person name="D'Aco K."/>
            <person name="Daza R."/>
            <person name="De Haan G."/>
            <person name="DeGray S."/>
            <person name="DeMaso C."/>
            <person name="Dhargay N."/>
            <person name="Dooley K."/>
            <person name="Dooley E."/>
            <person name="Doricent M."/>
            <person name="Dorje P."/>
            <person name="Dorjee K."/>
            <person name="Dupes A."/>
            <person name="Elong R."/>
            <person name="Falk J."/>
            <person name="Farina A."/>
            <person name="Faro S."/>
            <person name="Ferguson D."/>
            <person name="Fisher S."/>
            <person name="Foley C.D."/>
            <person name="Franke A."/>
            <person name="Friedrich D."/>
            <person name="Gadbois L."/>
            <person name="Gearin G."/>
            <person name="Gearin C.R."/>
            <person name="Giannoukos G."/>
            <person name="Goode T."/>
            <person name="Graham J."/>
            <person name="Grandbois E."/>
            <person name="Grewal S."/>
            <person name="Gyaltsen K."/>
            <person name="Hafez N."/>
            <person name="Hagos B."/>
            <person name="Hall J."/>
            <person name="Henson C."/>
            <person name="Hollinger A."/>
            <person name="Honan T."/>
            <person name="Huard M.D."/>
            <person name="Hughes L."/>
            <person name="Hurhula B."/>
            <person name="Husby M.E."/>
            <person name="Kamat A."/>
            <person name="Kanga B."/>
            <person name="Kashin S."/>
            <person name="Khazanovich D."/>
            <person name="Kisner P."/>
            <person name="Lance K."/>
            <person name="Lara M."/>
            <person name="Lee W."/>
            <person name="Lennon N."/>
            <person name="Letendre F."/>
            <person name="LeVine R."/>
            <person name="Lipovsky A."/>
            <person name="Liu X."/>
            <person name="Liu J."/>
            <person name="Liu S."/>
            <person name="Lokyitsang T."/>
            <person name="Lokyitsang Y."/>
            <person name="Lubonja R."/>
            <person name="Lui A."/>
            <person name="MacDonald P."/>
            <person name="Magnisalis V."/>
            <person name="Maru K."/>
            <person name="Matthews C."/>
            <person name="McCusker W."/>
            <person name="McDonough S."/>
            <person name="Mehta T."/>
            <person name="Meldrim J."/>
            <person name="Meneus L."/>
            <person name="Mihai O."/>
            <person name="Mihalev A."/>
            <person name="Mihova T."/>
            <person name="Mittelman R."/>
            <person name="Mlenga V."/>
            <person name="Montmayeur A."/>
            <person name="Mulrain L."/>
            <person name="Navidi A."/>
            <person name="Naylor J."/>
            <person name="Negash T."/>
            <person name="Nguyen T."/>
            <person name="Nguyen N."/>
            <person name="Nicol R."/>
            <person name="Norbu C."/>
            <person name="Norbu N."/>
            <person name="Novod N."/>
            <person name="O'Neill B."/>
            <person name="Osman S."/>
            <person name="Markiewicz E."/>
            <person name="Oyono O.L."/>
            <person name="Patti C."/>
            <person name="Phunkhang P."/>
            <person name="Pierre F."/>
            <person name="Priest M."/>
            <person name="Raghuraman S."/>
            <person name="Rege F."/>
            <person name="Reyes R."/>
            <person name="Rise C."/>
            <person name="Rogov P."/>
            <person name="Ross K."/>
            <person name="Ryan E."/>
            <person name="Settipalli S."/>
            <person name="Shea T."/>
            <person name="Sherpa N."/>
            <person name="Shi L."/>
            <person name="Shih D."/>
            <person name="Sparrow T."/>
            <person name="Spaulding J."/>
            <person name="Stalker J."/>
            <person name="Stange-Thomann N."/>
            <person name="Stavropoulos S."/>
            <person name="Stone C."/>
            <person name="Strader C."/>
            <person name="Tesfaye S."/>
            <person name="Thomson T."/>
            <person name="Thoulutsang Y."/>
            <person name="Thoulutsang D."/>
            <person name="Topham K."/>
            <person name="Topping I."/>
            <person name="Tsamla T."/>
            <person name="Vassiliev H."/>
            <person name="Vo A."/>
            <person name="Wangchuk T."/>
            <person name="Wangdi T."/>
            <person name="Weiand M."/>
            <person name="Wilkinson J."/>
            <person name="Wilson A."/>
            <person name="Yadav S."/>
            <person name="Young G."/>
            <person name="Yu Q."/>
            <person name="Zembek L."/>
            <person name="Zhong D."/>
            <person name="Zimmer A."/>
            <person name="Zwirko Z."/>
            <person name="Jaffe D.B."/>
            <person name="Alvarez P."/>
            <person name="Brockman W."/>
            <person name="Butler J."/>
            <person name="Chin C."/>
            <person name="Gnerre S."/>
            <person name="Grabherr M."/>
            <person name="Kleber M."/>
            <person name="Mauceli E."/>
            <person name="MacCallum I."/>
        </authorList>
    </citation>
    <scope>NUCLEOTIDE SEQUENCE [LARGE SCALE GENOMIC DNA]</scope>
    <source>
        <strain evidence="3">Tucson 15287-2541.00</strain>
    </source>
</reference>
<name>B4J2F1_DROGR</name>
<dbReference type="InterPro" id="IPR054459">
    <property type="entry name" value="Bfc_dom"/>
</dbReference>
<keyword evidence="3" id="KW-1185">Reference proteome</keyword>
<proteinExistence type="predicted"/>
<evidence type="ECO:0000313" key="2">
    <source>
        <dbReference type="EMBL" id="EDV96010.1"/>
    </source>
</evidence>
<evidence type="ECO:0000313" key="3">
    <source>
        <dbReference type="Proteomes" id="UP000001070"/>
    </source>
</evidence>
<dbReference type="AlphaFoldDB" id="B4J2F1"/>
<dbReference type="HOGENOM" id="CLU_1066622_0_0_1"/>
<dbReference type="Proteomes" id="UP000001070">
    <property type="component" value="Unassembled WGS sequence"/>
</dbReference>
<gene>
    <name evidence="2" type="primary">Dgri\GH16008</name>
    <name evidence="2" type="ORF">Dgri_GH16008</name>
</gene>
<protein>
    <submittedName>
        <fullName evidence="2">GH16008</fullName>
    </submittedName>
</protein>
<dbReference type="eggNOG" id="ENOG502S7AQ">
    <property type="taxonomic scope" value="Eukaryota"/>
</dbReference>
<dbReference type="OMA" id="RTDRCKF"/>
<dbReference type="FunCoup" id="B4J2F1">
    <property type="interactions" value="5"/>
</dbReference>
<dbReference type="Pfam" id="PF22576">
    <property type="entry name" value="Bfc"/>
    <property type="match status" value="1"/>
</dbReference>
<accession>B4J2F1</accession>
<dbReference type="InParanoid" id="B4J2F1"/>
<dbReference type="OrthoDB" id="6624851at2759"/>
<sequence>MARAANFLYMFHFAVDDLVITRINRCAPVEYATCVEITFRNSVYVEICTPQPQCGKCCIFALESPVTPDDRLQIHVYKKRSNKCKFLLGLSELEIYSRFEKVNRDFDIENANWSLNLQMNKLEIPTLKDSNHGVLDRCDCFNSRYPRFEQLSPTSTMFKTMLPLFNLCRQQTGNLVLITRLVAQGPTIVSSFCKLGNKYVPSESSPDQNTCFIRSNDVHNQK</sequence>
<dbReference type="KEGG" id="dgr:6556941"/>
<dbReference type="EMBL" id="CH916366">
    <property type="protein sequence ID" value="EDV96010.1"/>
    <property type="molecule type" value="Genomic_DNA"/>
</dbReference>